<proteinExistence type="predicted"/>
<dbReference type="EMBL" id="FOBB01000004">
    <property type="protein sequence ID" value="SEM36430.1"/>
    <property type="molecule type" value="Genomic_DNA"/>
</dbReference>
<protein>
    <submittedName>
        <fullName evidence="4">16S rRNA (Guanine(966)-N(2))-methyltransferase RsmD</fullName>
    </submittedName>
</protein>
<dbReference type="GO" id="GO:0031167">
    <property type="term" value="P:rRNA methylation"/>
    <property type="evidence" value="ECO:0007669"/>
    <property type="project" value="InterPro"/>
</dbReference>
<dbReference type="PANTHER" id="PTHR43542:SF1">
    <property type="entry name" value="METHYLTRANSFERASE"/>
    <property type="match status" value="1"/>
</dbReference>
<dbReference type="Pfam" id="PF03602">
    <property type="entry name" value="Cons_hypoth95"/>
    <property type="match status" value="1"/>
</dbReference>
<keyword evidence="5" id="KW-1185">Reference proteome</keyword>
<accession>A0A1H7XRL6</accession>
<name>A0A1H7XRL6_9BACT</name>
<dbReference type="InterPro" id="IPR004398">
    <property type="entry name" value="RNA_MeTrfase_RsmD"/>
</dbReference>
<dbReference type="RefSeq" id="WP_089914742.1">
    <property type="nucleotide sequence ID" value="NZ_FOBB01000004.1"/>
</dbReference>
<evidence type="ECO:0000256" key="2">
    <source>
        <dbReference type="ARBA" id="ARBA00022679"/>
    </source>
</evidence>
<dbReference type="STRING" id="573321.SAMN04488505_104173"/>
<dbReference type="Gene3D" id="3.40.50.150">
    <property type="entry name" value="Vaccinia Virus protein VP39"/>
    <property type="match status" value="1"/>
</dbReference>
<dbReference type="PANTHER" id="PTHR43542">
    <property type="entry name" value="METHYLTRANSFERASE"/>
    <property type="match status" value="1"/>
</dbReference>
<evidence type="ECO:0000313" key="5">
    <source>
        <dbReference type="Proteomes" id="UP000198984"/>
    </source>
</evidence>
<evidence type="ECO:0000313" key="4">
    <source>
        <dbReference type="EMBL" id="SEM36430.1"/>
    </source>
</evidence>
<gene>
    <name evidence="4" type="ORF">SAMN04488505_104173</name>
</gene>
<evidence type="ECO:0000256" key="3">
    <source>
        <dbReference type="SAM" id="MobiDB-lite"/>
    </source>
</evidence>
<keyword evidence="2 4" id="KW-0808">Transferase</keyword>
<keyword evidence="1 4" id="KW-0489">Methyltransferase</keyword>
<organism evidence="4 5">
    <name type="scientific">Chitinophaga rupis</name>
    <dbReference type="NCBI Taxonomy" id="573321"/>
    <lineage>
        <taxon>Bacteria</taxon>
        <taxon>Pseudomonadati</taxon>
        <taxon>Bacteroidota</taxon>
        <taxon>Chitinophagia</taxon>
        <taxon>Chitinophagales</taxon>
        <taxon>Chitinophagaceae</taxon>
        <taxon>Chitinophaga</taxon>
    </lineage>
</organism>
<evidence type="ECO:0000256" key="1">
    <source>
        <dbReference type="ARBA" id="ARBA00022603"/>
    </source>
</evidence>
<dbReference type="InterPro" id="IPR029063">
    <property type="entry name" value="SAM-dependent_MTases_sf"/>
</dbReference>
<sequence>MRIIGGAYGGRRFQPPANMPHTRPTTDIAKGGLFNIIENNLDIPSLKTLDIFGGTGSISYELASRGATDQTIVEKDPDMAAYIEKTAQALDIHTLKLFRMDVFKFLQQCTDKFDFIFAGPPYALTTIDQLPLVIFERQLLNPEGWLVLEHTPRNNYKHYNYYRTERNYGTTIFSIFINREELRQHS</sequence>
<dbReference type="Proteomes" id="UP000198984">
    <property type="component" value="Unassembled WGS sequence"/>
</dbReference>
<reference evidence="4 5" key="1">
    <citation type="submission" date="2016-10" db="EMBL/GenBank/DDBJ databases">
        <authorList>
            <person name="de Groot N.N."/>
        </authorList>
    </citation>
    <scope>NUCLEOTIDE SEQUENCE [LARGE SCALE GENOMIC DNA]</scope>
    <source>
        <strain evidence="4 5">DSM 21039</strain>
    </source>
</reference>
<dbReference type="CDD" id="cd02440">
    <property type="entry name" value="AdoMet_MTases"/>
    <property type="match status" value="1"/>
</dbReference>
<dbReference type="GO" id="GO:0008168">
    <property type="term" value="F:methyltransferase activity"/>
    <property type="evidence" value="ECO:0007669"/>
    <property type="project" value="UniProtKB-KW"/>
</dbReference>
<dbReference type="SUPFAM" id="SSF53335">
    <property type="entry name" value="S-adenosyl-L-methionine-dependent methyltransferases"/>
    <property type="match status" value="1"/>
</dbReference>
<feature type="region of interest" description="Disordered" evidence="3">
    <location>
        <begin position="1"/>
        <end position="23"/>
    </location>
</feature>
<dbReference type="PIRSF" id="PIRSF004553">
    <property type="entry name" value="CHP00095"/>
    <property type="match status" value="1"/>
</dbReference>
<dbReference type="AlphaFoldDB" id="A0A1H7XRL6"/>
<dbReference type="OrthoDB" id="9803017at2"/>